<evidence type="ECO:0000256" key="7">
    <source>
        <dbReference type="ARBA" id="ARBA00023004"/>
    </source>
</evidence>
<protein>
    <recommendedName>
        <fullName evidence="3 10">Heme chaperone HemW</fullName>
    </recommendedName>
</protein>
<dbReference type="SUPFAM" id="SSF102114">
    <property type="entry name" value="Radical SAM enzymes"/>
    <property type="match status" value="1"/>
</dbReference>
<evidence type="ECO:0000256" key="5">
    <source>
        <dbReference type="ARBA" id="ARBA00022691"/>
    </source>
</evidence>
<dbReference type="GO" id="GO:0006779">
    <property type="term" value="P:porphyrin-containing compound biosynthetic process"/>
    <property type="evidence" value="ECO:0007669"/>
    <property type="project" value="InterPro"/>
</dbReference>
<dbReference type="RefSeq" id="WP_150970217.1">
    <property type="nucleotide sequence ID" value="NZ_VZDO01000009.1"/>
</dbReference>
<evidence type="ECO:0000313" key="12">
    <source>
        <dbReference type="EMBL" id="KAB0679695.1"/>
    </source>
</evidence>
<evidence type="ECO:0000256" key="9">
    <source>
        <dbReference type="ARBA" id="ARBA00023186"/>
    </source>
</evidence>
<organism evidence="12 13">
    <name type="scientific">Plantimonas leprariae</name>
    <dbReference type="NCBI Taxonomy" id="2615207"/>
    <lineage>
        <taxon>Bacteria</taxon>
        <taxon>Pseudomonadati</taxon>
        <taxon>Pseudomonadota</taxon>
        <taxon>Alphaproteobacteria</taxon>
        <taxon>Hyphomicrobiales</taxon>
        <taxon>Aurantimonadaceae</taxon>
        <taxon>Plantimonas</taxon>
    </lineage>
</organism>
<comment type="caution">
    <text evidence="12">The sequence shown here is derived from an EMBL/GenBank/DDBJ whole genome shotgun (WGS) entry which is preliminary data.</text>
</comment>
<evidence type="ECO:0000256" key="6">
    <source>
        <dbReference type="ARBA" id="ARBA00022723"/>
    </source>
</evidence>
<keyword evidence="7 10" id="KW-0408">Iron</keyword>
<dbReference type="InterPro" id="IPR034505">
    <property type="entry name" value="Coproporphyrinogen-III_oxidase"/>
</dbReference>
<sequence>MNAHAPAPLGATVTALPVPSREPGFGVYVHWPFCAAKCPYCDFNSHVRHQAVDQERYAAAFRRELAVMAGRSKGERVTSVFFGGGTPSLMLPETVAGILEAIAGEWAVAPDAEVTLEANPSSVEAERFRGYRAAGVNRVSLGVQALHDEDLRRLGRLHDVSQALHAIGLAREIFPRLSFDLIYARPGQTVEAWEAELARAIDLAADHLSLYQLTIEEGTPFHALRAAGKLIVPDGELSADLYQATQDLTRARGLPAYEISNHAAPGAESRHNLTYWRYGLYAGVGPGAHGRLMGPGGRHAVATERHPETWLRMVEDWDSGIVTDDLLTPEEEADELLLMGLRLAEGIDLARWRRLTGRDIDHASEADLAGHGMIERLGPDRIRATPAGMMVLDAVVADLC</sequence>
<dbReference type="InterPro" id="IPR007197">
    <property type="entry name" value="rSAM"/>
</dbReference>
<keyword evidence="8 10" id="KW-0411">Iron-sulfur</keyword>
<dbReference type="Gene3D" id="3.20.20.70">
    <property type="entry name" value="Aldolase class I"/>
    <property type="match status" value="1"/>
</dbReference>
<dbReference type="AlphaFoldDB" id="A0A7V7TWD0"/>
<feature type="domain" description="Radical SAM core" evidence="11">
    <location>
        <begin position="19"/>
        <end position="255"/>
    </location>
</feature>
<comment type="subcellular location">
    <subcellularLocation>
        <location evidence="10">Cytoplasm</location>
    </subcellularLocation>
</comment>
<dbReference type="SMART" id="SM00729">
    <property type="entry name" value="Elp3"/>
    <property type="match status" value="1"/>
</dbReference>
<comment type="function">
    <text evidence="10">Probably acts as a heme chaperone, transferring heme to an unknown acceptor. Binds one molecule of heme per monomer, possibly covalently. Binds 1 [4Fe-4S] cluster. The cluster is coordinated with 3 cysteines and an exchangeable S-adenosyl-L-methionine.</text>
</comment>
<dbReference type="InterPro" id="IPR058240">
    <property type="entry name" value="rSAM_sf"/>
</dbReference>
<comment type="cofactor">
    <cofactor evidence="1">
        <name>[4Fe-4S] cluster</name>
        <dbReference type="ChEBI" id="CHEBI:49883"/>
    </cofactor>
</comment>
<dbReference type="Pfam" id="PF04055">
    <property type="entry name" value="Radical_SAM"/>
    <property type="match status" value="1"/>
</dbReference>
<dbReference type="InterPro" id="IPR010723">
    <property type="entry name" value="HemN_C"/>
</dbReference>
<keyword evidence="6 10" id="KW-0479">Metal-binding</keyword>
<proteinExistence type="inferred from homology"/>
<dbReference type="SFLD" id="SFLDF00288">
    <property type="entry name" value="HemN-like__clustered_with_nucl"/>
    <property type="match status" value="1"/>
</dbReference>
<keyword evidence="9 10" id="KW-0143">Chaperone</keyword>
<evidence type="ECO:0000256" key="1">
    <source>
        <dbReference type="ARBA" id="ARBA00001966"/>
    </source>
</evidence>
<evidence type="ECO:0000256" key="10">
    <source>
        <dbReference type="RuleBase" id="RU364116"/>
    </source>
</evidence>
<gene>
    <name evidence="12" type="ORF">F6X38_12825</name>
</gene>
<keyword evidence="5 10" id="KW-0949">S-adenosyl-L-methionine</keyword>
<dbReference type="GO" id="GO:0004109">
    <property type="term" value="F:coproporphyrinogen oxidase activity"/>
    <property type="evidence" value="ECO:0007669"/>
    <property type="project" value="InterPro"/>
</dbReference>
<dbReference type="SFLD" id="SFLDS00029">
    <property type="entry name" value="Radical_SAM"/>
    <property type="match status" value="1"/>
</dbReference>
<dbReference type="SFLD" id="SFLDF00562">
    <property type="entry name" value="HemN-like__clustered_with_heat"/>
    <property type="match status" value="1"/>
</dbReference>
<keyword evidence="10" id="KW-0004">4Fe-4S</keyword>
<evidence type="ECO:0000256" key="3">
    <source>
        <dbReference type="ARBA" id="ARBA00017228"/>
    </source>
</evidence>
<accession>A0A7V7TWD0</accession>
<dbReference type="PANTHER" id="PTHR13932:SF5">
    <property type="entry name" value="RADICAL S-ADENOSYL METHIONINE DOMAIN-CONTAINING PROTEIN 1, MITOCHONDRIAL"/>
    <property type="match status" value="1"/>
</dbReference>
<comment type="similarity">
    <text evidence="2">Belongs to the anaerobic coproporphyrinogen-III oxidase family. HemW subfamily.</text>
</comment>
<dbReference type="InterPro" id="IPR006638">
    <property type="entry name" value="Elp3/MiaA/NifB-like_rSAM"/>
</dbReference>
<keyword evidence="4 10" id="KW-0349">Heme</keyword>
<dbReference type="EMBL" id="VZDO01000009">
    <property type="protein sequence ID" value="KAB0679695.1"/>
    <property type="molecule type" value="Genomic_DNA"/>
</dbReference>
<keyword evidence="10" id="KW-0963">Cytoplasm</keyword>
<evidence type="ECO:0000256" key="2">
    <source>
        <dbReference type="ARBA" id="ARBA00006100"/>
    </source>
</evidence>
<dbReference type="GO" id="GO:0005737">
    <property type="term" value="C:cytoplasm"/>
    <property type="evidence" value="ECO:0007669"/>
    <property type="project" value="UniProtKB-SubCell"/>
</dbReference>
<dbReference type="NCBIfam" id="TIGR00539">
    <property type="entry name" value="hemN_rel"/>
    <property type="match status" value="1"/>
</dbReference>
<evidence type="ECO:0000313" key="13">
    <source>
        <dbReference type="Proteomes" id="UP000432089"/>
    </source>
</evidence>
<reference evidence="12 13" key="1">
    <citation type="submission" date="2019-09" db="EMBL/GenBank/DDBJ databases">
        <title>YIM 132180 draft genome.</title>
        <authorList>
            <person name="Zhang K."/>
        </authorList>
    </citation>
    <scope>NUCLEOTIDE SEQUENCE [LARGE SCALE GENOMIC DNA]</scope>
    <source>
        <strain evidence="12 13">YIM 132180</strain>
    </source>
</reference>
<dbReference type="GO" id="GO:0051539">
    <property type="term" value="F:4 iron, 4 sulfur cluster binding"/>
    <property type="evidence" value="ECO:0007669"/>
    <property type="project" value="UniProtKB-UniRule"/>
</dbReference>
<evidence type="ECO:0000256" key="4">
    <source>
        <dbReference type="ARBA" id="ARBA00022617"/>
    </source>
</evidence>
<evidence type="ECO:0000256" key="8">
    <source>
        <dbReference type="ARBA" id="ARBA00023014"/>
    </source>
</evidence>
<dbReference type="InterPro" id="IPR004559">
    <property type="entry name" value="HemW-like"/>
</dbReference>
<evidence type="ECO:0000259" key="11">
    <source>
        <dbReference type="PROSITE" id="PS51918"/>
    </source>
</evidence>
<dbReference type="Proteomes" id="UP000432089">
    <property type="component" value="Unassembled WGS sequence"/>
</dbReference>
<dbReference type="CDD" id="cd01335">
    <property type="entry name" value="Radical_SAM"/>
    <property type="match status" value="1"/>
</dbReference>
<dbReference type="PROSITE" id="PS51918">
    <property type="entry name" value="RADICAL_SAM"/>
    <property type="match status" value="1"/>
</dbReference>
<dbReference type="GO" id="GO:0046872">
    <property type="term" value="F:metal ion binding"/>
    <property type="evidence" value="ECO:0007669"/>
    <property type="project" value="UniProtKB-UniRule"/>
</dbReference>
<dbReference type="Pfam" id="PF06969">
    <property type="entry name" value="HemN_C"/>
    <property type="match status" value="1"/>
</dbReference>
<dbReference type="InterPro" id="IPR013785">
    <property type="entry name" value="Aldolase_TIM"/>
</dbReference>
<dbReference type="PANTHER" id="PTHR13932">
    <property type="entry name" value="COPROPORPHYRINIGEN III OXIDASE"/>
    <property type="match status" value="1"/>
</dbReference>
<name>A0A7V7TWD0_9HYPH</name>
<keyword evidence="13" id="KW-1185">Reference proteome</keyword>
<dbReference type="SFLD" id="SFLDG01065">
    <property type="entry name" value="anaerobic_coproporphyrinogen-I"/>
    <property type="match status" value="1"/>
</dbReference>